<dbReference type="Pfam" id="PF01381">
    <property type="entry name" value="HTH_3"/>
    <property type="match status" value="1"/>
</dbReference>
<dbReference type="GO" id="GO:0003677">
    <property type="term" value="F:DNA binding"/>
    <property type="evidence" value="ECO:0007669"/>
    <property type="project" value="InterPro"/>
</dbReference>
<dbReference type="InterPro" id="IPR001387">
    <property type="entry name" value="Cro/C1-type_HTH"/>
</dbReference>
<feature type="domain" description="HTH cro/C1-type" evidence="1">
    <location>
        <begin position="67"/>
        <end position="114"/>
    </location>
</feature>
<proteinExistence type="predicted"/>
<evidence type="ECO:0000313" key="2">
    <source>
        <dbReference type="EMBL" id="NKY57820.1"/>
    </source>
</evidence>
<protein>
    <submittedName>
        <fullName evidence="2">Helix-turn-helix domain-containing protein</fullName>
    </submittedName>
</protein>
<evidence type="ECO:0000313" key="3">
    <source>
        <dbReference type="Proteomes" id="UP000570678"/>
    </source>
</evidence>
<reference evidence="2 3" key="1">
    <citation type="submission" date="2020-04" db="EMBL/GenBank/DDBJ databases">
        <title>MicrobeNet Type strains.</title>
        <authorList>
            <person name="Nicholson A.C."/>
        </authorList>
    </citation>
    <scope>NUCLEOTIDE SEQUENCE [LARGE SCALE GENOMIC DNA]</scope>
    <source>
        <strain evidence="2 3">JCM 3332</strain>
    </source>
</reference>
<dbReference type="AlphaFoldDB" id="A0A846YJI5"/>
<keyword evidence="3" id="KW-1185">Reference proteome</keyword>
<accession>A0A846YJI5</accession>
<dbReference type="PROSITE" id="PS50943">
    <property type="entry name" value="HTH_CROC1"/>
    <property type="match status" value="1"/>
</dbReference>
<name>A0A846YJI5_9NOCA</name>
<dbReference type="Proteomes" id="UP000570678">
    <property type="component" value="Unassembled WGS sequence"/>
</dbReference>
<dbReference type="SMART" id="SM00530">
    <property type="entry name" value="HTH_XRE"/>
    <property type="match status" value="1"/>
</dbReference>
<dbReference type="EMBL" id="JAAXOT010000008">
    <property type="protein sequence ID" value="NKY57820.1"/>
    <property type="molecule type" value="Genomic_DNA"/>
</dbReference>
<gene>
    <name evidence="2" type="ORF">HGA15_17025</name>
</gene>
<dbReference type="CDD" id="cd00093">
    <property type="entry name" value="HTH_XRE"/>
    <property type="match status" value="1"/>
</dbReference>
<comment type="caution">
    <text evidence="2">The sequence shown here is derived from an EMBL/GenBank/DDBJ whole genome shotgun (WGS) entry which is preliminary data.</text>
</comment>
<organism evidence="2 3">
    <name type="scientific">Nocardia flavorosea</name>
    <dbReference type="NCBI Taxonomy" id="53429"/>
    <lineage>
        <taxon>Bacteria</taxon>
        <taxon>Bacillati</taxon>
        <taxon>Actinomycetota</taxon>
        <taxon>Actinomycetes</taxon>
        <taxon>Mycobacteriales</taxon>
        <taxon>Nocardiaceae</taxon>
        <taxon>Nocardia</taxon>
    </lineage>
</organism>
<dbReference type="InterPro" id="IPR010982">
    <property type="entry name" value="Lambda_DNA-bd_dom_sf"/>
</dbReference>
<evidence type="ECO:0000259" key="1">
    <source>
        <dbReference type="PROSITE" id="PS50943"/>
    </source>
</evidence>
<sequence>MRERQQCRSCGNGAAIVTAASLCAGCARASGFRHPLPSGFFTSPSMRAALSEHNFGIVFAAIRECTGLSQNQLGALLGLSQARVSEVEAGSRRLTGAKTAARISSVFAVPAQLLGFHVDSAEQAAGSLAGEEVDWVHRRDFVTLATAAALGSRLHPELERLADVLPDRLAPVSRPRIGDADIDAIEAISDGFRRWDLAHGGGLCRSAALSQLHQVAALNDAVCTSFVQGRLHIATAELASMAAWLAYDIEDHNAARRLWTYALHTAQRAEGNPRSTDLMVVILLDMAHQSLHLRRPKDALAFCRLAAATSSGRRYPVSPITAGYIHTVAAWCWATLGEPEPTRRALGASEAGYAEASVGTDLAWAWVVTDAEIAAQHGHSLYLLSLKHQEFGEAAATKLTVAAEGHSAEHERSRAVVLPTLAAAHFRAGDIDAAVHIGQTVVTAVTALSSQRCYARLRDLDTVAARHRCVQEVLDLRADIAAALAG</sequence>
<dbReference type="SUPFAM" id="SSF47413">
    <property type="entry name" value="lambda repressor-like DNA-binding domains"/>
    <property type="match status" value="1"/>
</dbReference>
<dbReference type="Gene3D" id="1.10.260.40">
    <property type="entry name" value="lambda repressor-like DNA-binding domains"/>
    <property type="match status" value="1"/>
</dbReference>